<dbReference type="eggNOG" id="ENOG502R9HJ">
    <property type="taxonomic scope" value="Eukaryota"/>
</dbReference>
<dbReference type="EMBL" id="AAFI02000153">
    <property type="protein sequence ID" value="EAL62392.1"/>
    <property type="molecule type" value="Genomic_DNA"/>
</dbReference>
<feature type="transmembrane region" description="Helical" evidence="2">
    <location>
        <begin position="394"/>
        <end position="411"/>
    </location>
</feature>
<protein>
    <recommendedName>
        <fullName evidence="5">Transmembrane protein</fullName>
    </recommendedName>
</protein>
<gene>
    <name evidence="3" type="ORF">DDB_G0290107</name>
</gene>
<dbReference type="PANTHER" id="PTHR36911:SF1">
    <property type="entry name" value="LIM ZINC-BINDING DOMAIN-CONTAINING PROTEIN"/>
    <property type="match status" value="1"/>
</dbReference>
<feature type="compositionally biased region" description="Polar residues" evidence="1">
    <location>
        <begin position="111"/>
        <end position="123"/>
    </location>
</feature>
<evidence type="ECO:0000313" key="4">
    <source>
        <dbReference type="Proteomes" id="UP000002195"/>
    </source>
</evidence>
<organism evidence="3 4">
    <name type="scientific">Dictyostelium discoideum</name>
    <name type="common">Social amoeba</name>
    <dbReference type="NCBI Taxonomy" id="44689"/>
    <lineage>
        <taxon>Eukaryota</taxon>
        <taxon>Amoebozoa</taxon>
        <taxon>Evosea</taxon>
        <taxon>Eumycetozoa</taxon>
        <taxon>Dictyostelia</taxon>
        <taxon>Dictyosteliales</taxon>
        <taxon>Dictyosteliaceae</taxon>
        <taxon>Dictyostelium</taxon>
    </lineage>
</organism>
<dbReference type="SMR" id="Q54GK2"/>
<dbReference type="AlphaFoldDB" id="Q54GK2"/>
<dbReference type="PANTHER" id="PTHR36911">
    <property type="entry name" value="LIM ZINC-BINDING DOMAIN-CONTAINING PROTEIN-RELATED"/>
    <property type="match status" value="1"/>
</dbReference>
<dbReference type="Proteomes" id="UP000002195">
    <property type="component" value="Unassembled WGS sequence"/>
</dbReference>
<name>Q54GK2_DICDI</name>
<keyword evidence="2" id="KW-0812">Transmembrane</keyword>
<feature type="region of interest" description="Disordered" evidence="1">
    <location>
        <begin position="40"/>
        <end position="123"/>
    </location>
</feature>
<feature type="compositionally biased region" description="Low complexity" evidence="1">
    <location>
        <begin position="85"/>
        <end position="110"/>
    </location>
</feature>
<comment type="caution">
    <text evidence="3">The sequence shown here is derived from an EMBL/GenBank/DDBJ whole genome shotgun (WGS) entry which is preliminary data.</text>
</comment>
<dbReference type="KEGG" id="ddi:DDB_G0290107"/>
<feature type="compositionally biased region" description="Polar residues" evidence="1">
    <location>
        <begin position="63"/>
        <end position="73"/>
    </location>
</feature>
<feature type="transmembrane region" description="Helical" evidence="2">
    <location>
        <begin position="182"/>
        <end position="203"/>
    </location>
</feature>
<dbReference type="OMA" id="MERNEHM"/>
<dbReference type="PaxDb" id="44689-DDB0219522"/>
<feature type="transmembrane region" description="Helical" evidence="2">
    <location>
        <begin position="215"/>
        <end position="238"/>
    </location>
</feature>
<dbReference type="HOGENOM" id="CLU_460373_0_0_1"/>
<evidence type="ECO:0000313" key="3">
    <source>
        <dbReference type="EMBL" id="EAL62392.1"/>
    </source>
</evidence>
<evidence type="ECO:0000256" key="1">
    <source>
        <dbReference type="SAM" id="MobiDB-lite"/>
    </source>
</evidence>
<evidence type="ECO:0000256" key="2">
    <source>
        <dbReference type="SAM" id="Phobius"/>
    </source>
</evidence>
<dbReference type="FunCoup" id="Q54GK2">
    <property type="interactions" value="744"/>
</dbReference>
<feature type="transmembrane region" description="Helical" evidence="2">
    <location>
        <begin position="245"/>
        <end position="267"/>
    </location>
</feature>
<keyword evidence="2" id="KW-1133">Transmembrane helix</keyword>
<accession>Q54GK2</accession>
<feature type="transmembrane region" description="Helical" evidence="2">
    <location>
        <begin position="339"/>
        <end position="358"/>
    </location>
</feature>
<feature type="transmembrane region" description="Helical" evidence="2">
    <location>
        <begin position="557"/>
        <end position="576"/>
    </location>
</feature>
<keyword evidence="2" id="KW-0472">Membrane</keyword>
<feature type="transmembrane region" description="Helical" evidence="2">
    <location>
        <begin position="305"/>
        <end position="333"/>
    </location>
</feature>
<feature type="transmembrane region" description="Helical" evidence="2">
    <location>
        <begin position="516"/>
        <end position="536"/>
    </location>
</feature>
<dbReference type="VEuPathDB" id="AmoebaDB:DDB_G0290107"/>
<feature type="transmembrane region" description="Helical" evidence="2">
    <location>
        <begin position="472"/>
        <end position="496"/>
    </location>
</feature>
<dbReference type="GlyGen" id="Q54GK2">
    <property type="glycosylation" value="1 site"/>
</dbReference>
<dbReference type="dictyBase" id="DDB_G0290107"/>
<proteinExistence type="predicted"/>
<keyword evidence="4" id="KW-1185">Reference proteome</keyword>
<reference evidence="3 4" key="1">
    <citation type="journal article" date="2005" name="Nature">
        <title>The genome of the social amoeba Dictyostelium discoideum.</title>
        <authorList>
            <consortium name="The Dictyostelium discoideum Sequencing Consortium"/>
            <person name="Eichinger L."/>
            <person name="Pachebat J.A."/>
            <person name="Glockner G."/>
            <person name="Rajandream M.A."/>
            <person name="Sucgang R."/>
            <person name="Berriman M."/>
            <person name="Song J."/>
            <person name="Olsen R."/>
            <person name="Szafranski K."/>
            <person name="Xu Q."/>
            <person name="Tunggal B."/>
            <person name="Kummerfeld S."/>
            <person name="Madera M."/>
            <person name="Konfortov B.A."/>
            <person name="Rivero F."/>
            <person name="Bankier A.T."/>
            <person name="Lehmann R."/>
            <person name="Hamlin N."/>
            <person name="Davies R."/>
            <person name="Gaudet P."/>
            <person name="Fey P."/>
            <person name="Pilcher K."/>
            <person name="Chen G."/>
            <person name="Saunders D."/>
            <person name="Sodergren E."/>
            <person name="Davis P."/>
            <person name="Kerhornou A."/>
            <person name="Nie X."/>
            <person name="Hall N."/>
            <person name="Anjard C."/>
            <person name="Hemphill L."/>
            <person name="Bason N."/>
            <person name="Farbrother P."/>
            <person name="Desany B."/>
            <person name="Just E."/>
            <person name="Morio T."/>
            <person name="Rost R."/>
            <person name="Churcher C."/>
            <person name="Cooper J."/>
            <person name="Haydock S."/>
            <person name="van Driessche N."/>
            <person name="Cronin A."/>
            <person name="Goodhead I."/>
            <person name="Muzny D."/>
            <person name="Mourier T."/>
            <person name="Pain A."/>
            <person name="Lu M."/>
            <person name="Harper D."/>
            <person name="Lindsay R."/>
            <person name="Hauser H."/>
            <person name="James K."/>
            <person name="Quiles M."/>
            <person name="Madan Babu M."/>
            <person name="Saito T."/>
            <person name="Buchrieser C."/>
            <person name="Wardroper A."/>
            <person name="Felder M."/>
            <person name="Thangavelu M."/>
            <person name="Johnson D."/>
            <person name="Knights A."/>
            <person name="Loulseged H."/>
            <person name="Mungall K."/>
            <person name="Oliver K."/>
            <person name="Price C."/>
            <person name="Quail M.A."/>
            <person name="Urushihara H."/>
            <person name="Hernandez J."/>
            <person name="Rabbinowitsch E."/>
            <person name="Steffen D."/>
            <person name="Sanders M."/>
            <person name="Ma J."/>
            <person name="Kohara Y."/>
            <person name="Sharp S."/>
            <person name="Simmonds M."/>
            <person name="Spiegler S."/>
            <person name="Tivey A."/>
            <person name="Sugano S."/>
            <person name="White B."/>
            <person name="Walker D."/>
            <person name="Woodward J."/>
            <person name="Winckler T."/>
            <person name="Tanaka Y."/>
            <person name="Shaulsky G."/>
            <person name="Schleicher M."/>
            <person name="Weinstock G."/>
            <person name="Rosenthal A."/>
            <person name="Cox E.C."/>
            <person name="Chisholm R.L."/>
            <person name="Gibbs R."/>
            <person name="Loomis W.F."/>
            <person name="Platzer M."/>
            <person name="Kay R.R."/>
            <person name="Williams J."/>
            <person name="Dear P.H."/>
            <person name="Noegel A.A."/>
            <person name="Barrell B."/>
            <person name="Kuspa A."/>
        </authorList>
    </citation>
    <scope>NUCLEOTIDE SEQUENCE [LARGE SCALE GENOMIC DNA]</scope>
    <source>
        <strain evidence="3 4">AX4</strain>
    </source>
</reference>
<dbReference type="InParanoid" id="Q54GK2"/>
<dbReference type="RefSeq" id="XP_635893.1">
    <property type="nucleotide sequence ID" value="XM_630801.1"/>
</dbReference>
<evidence type="ECO:0008006" key="5">
    <source>
        <dbReference type="Google" id="ProtNLM"/>
    </source>
</evidence>
<feature type="compositionally biased region" description="Low complexity" evidence="1">
    <location>
        <begin position="40"/>
        <end position="54"/>
    </location>
</feature>
<sequence length="593" mass="69011">MELNELNKIPISKLSYSQSRSHNSIIKTLSNNQNINNNNFFNNNNNINNNNNNQDLTKMYGNSYDQQDSNHNGYFQEIPIGLSYPTPTGSTPGNNNNNNNNNNSNSGNNNQINSLESDSEPNGANIKPSYSVNAYPNNFVQPYYQTDKIFVINGMGNPTAAGGNLSNLKYSKFAQISENFTFILRMLVFPMIAVFFSVLLPLSKPYGGFLLGWEYTIMYIPVITCFISFFIVGWAQIFCKGIKSWLLPMAIHILLVSVTFSCITQYSESYPPPVVIGVSYGMSASVLPALLYLKSAERFNWGFFIDFLHFMLFMVIVIATIFLCVTFVIFFSLIEAQTLVMLVFFFKVFMCNQALLWITRKYCPVNQHNIITYWTESISEMTFCWAFSRFTKINFLVLILLRVVVMFRYLFFLSDKYWNLRTQVKDHHDRTRQNSWISTVNSFEKPYYTILGQLFPIEMERNEHMTRVVDRVLYTFISYCSVPLIYILFAVCLRFSYNAKFYPFDISIEAFMLDVIYAFFSSFLSYMIFLVIRYLFQVKYDISLLNHPIQIFRKNTNLLMFSNFNAFIIPITFVLMHNNVYYLVNTGESLYYN</sequence>
<dbReference type="GeneID" id="8627483"/>